<dbReference type="PANTHER" id="PTHR21021">
    <property type="entry name" value="GAF/PUTATIVE CYTOSKELETAL PROTEIN"/>
    <property type="match status" value="1"/>
</dbReference>
<dbReference type="EMBL" id="JAMBPX010000002">
    <property type="protein sequence ID" value="MDG0858161.1"/>
    <property type="molecule type" value="Genomic_DNA"/>
</dbReference>
<dbReference type="FunFam" id="3.30.450.40:FF:000008">
    <property type="entry name" value="GAF domain-containing proteins"/>
    <property type="match status" value="1"/>
</dbReference>
<evidence type="ECO:0000313" key="4">
    <source>
        <dbReference type="Proteomes" id="UP001152302"/>
    </source>
</evidence>
<dbReference type="AlphaFoldDB" id="A0A9X4R0J6"/>
<dbReference type="InterPro" id="IPR003018">
    <property type="entry name" value="GAF"/>
</dbReference>
<dbReference type="InterPro" id="IPR029016">
    <property type="entry name" value="GAF-like_dom_sf"/>
</dbReference>
<dbReference type="PANTHER" id="PTHR21021:SF15">
    <property type="entry name" value="FREE METHIONINE-R-SULFOXIDE REDUCTASE"/>
    <property type="match status" value="1"/>
</dbReference>
<dbReference type="Proteomes" id="UP001152302">
    <property type="component" value="Unassembled WGS sequence"/>
</dbReference>
<comment type="similarity">
    <text evidence="1">Belongs to the free Met sulfoxide reductase family.</text>
</comment>
<dbReference type="PROSITE" id="PS01320">
    <property type="entry name" value="UPF0067"/>
    <property type="match status" value="1"/>
</dbReference>
<sequence length="154" mass="16793">MTEVKETNYDLLQKQVASLIEDESNLIAILSNVSALLNDSLDQINWVGFYLIENNELILGPFQGHPACVHIAIGKGVCGTAVETNESQLVEDVNAFPGHIACDANSKSEIVVPIHKDNQVIGVLDIDAPITNRFSNTDKVALEEIVKILEQQIA</sequence>
<accession>A0A9X4R0J6</accession>
<name>A0A9X4R0J6_9STAP</name>
<protein>
    <submittedName>
        <fullName evidence="3">GAF domain-containing protein</fullName>
    </submittedName>
</protein>
<evidence type="ECO:0000313" key="3">
    <source>
        <dbReference type="EMBL" id="MDG0858161.1"/>
    </source>
</evidence>
<dbReference type="Gene3D" id="3.30.450.40">
    <property type="match status" value="1"/>
</dbReference>
<evidence type="ECO:0000256" key="1">
    <source>
        <dbReference type="ARBA" id="ARBA00038454"/>
    </source>
</evidence>
<feature type="domain" description="GAF" evidence="2">
    <location>
        <begin position="7"/>
        <end position="154"/>
    </location>
</feature>
<dbReference type="GO" id="GO:0005829">
    <property type="term" value="C:cytosol"/>
    <property type="evidence" value="ECO:0007669"/>
    <property type="project" value="TreeGrafter"/>
</dbReference>
<dbReference type="InterPro" id="IPR000614">
    <property type="entry name" value="FRMsr_CS"/>
</dbReference>
<dbReference type="SUPFAM" id="SSF55781">
    <property type="entry name" value="GAF domain-like"/>
    <property type="match status" value="1"/>
</dbReference>
<dbReference type="SMART" id="SM00065">
    <property type="entry name" value="GAF"/>
    <property type="match status" value="1"/>
</dbReference>
<dbReference type="InterPro" id="IPR051330">
    <property type="entry name" value="Phosphatase_reg/MetRdx"/>
</dbReference>
<organism evidence="3 4">
    <name type="scientific">Staphylococcus equorum</name>
    <dbReference type="NCBI Taxonomy" id="246432"/>
    <lineage>
        <taxon>Bacteria</taxon>
        <taxon>Bacillati</taxon>
        <taxon>Bacillota</taxon>
        <taxon>Bacilli</taxon>
        <taxon>Bacillales</taxon>
        <taxon>Staphylococcaceae</taxon>
        <taxon>Staphylococcus</taxon>
    </lineage>
</organism>
<dbReference type="RefSeq" id="WP_277580964.1">
    <property type="nucleotide sequence ID" value="NZ_JAMBPV010000002.1"/>
</dbReference>
<comment type="caution">
    <text evidence="3">The sequence shown here is derived from an EMBL/GenBank/DDBJ whole genome shotgun (WGS) entry which is preliminary data.</text>
</comment>
<proteinExistence type="inferred from homology"/>
<evidence type="ECO:0000259" key="2">
    <source>
        <dbReference type="SMART" id="SM00065"/>
    </source>
</evidence>
<dbReference type="GO" id="GO:0033745">
    <property type="term" value="F:L-methionine-(R)-S-oxide reductase activity"/>
    <property type="evidence" value="ECO:0007669"/>
    <property type="project" value="TreeGrafter"/>
</dbReference>
<reference evidence="3" key="1">
    <citation type="submission" date="2022-05" db="EMBL/GenBank/DDBJ databases">
        <title>Comparative genomics of Staphylococcus equorum isolates.</title>
        <authorList>
            <person name="Luelf R.H."/>
        </authorList>
    </citation>
    <scope>NUCLEOTIDE SEQUENCE</scope>
    <source>
        <strain evidence="3">TMW 2.2343</strain>
    </source>
</reference>
<dbReference type="Pfam" id="PF01590">
    <property type="entry name" value="GAF"/>
    <property type="match status" value="1"/>
</dbReference>
<gene>
    <name evidence="3" type="ORF">M4L21_02385</name>
</gene>